<protein>
    <submittedName>
        <fullName evidence="2">Uncharacterized protein</fullName>
    </submittedName>
</protein>
<dbReference type="AlphaFoldDB" id="A0AAD9RZE4"/>
<evidence type="ECO:0000256" key="1">
    <source>
        <dbReference type="SAM" id="MobiDB-lite"/>
    </source>
</evidence>
<reference evidence="2" key="1">
    <citation type="submission" date="2021-08" db="EMBL/GenBank/DDBJ databases">
        <authorList>
            <person name="Misof B."/>
            <person name="Oliver O."/>
            <person name="Podsiadlowski L."/>
            <person name="Donath A."/>
            <person name="Peters R."/>
            <person name="Mayer C."/>
            <person name="Rust J."/>
            <person name="Gunkel S."/>
            <person name="Lesny P."/>
            <person name="Martin S."/>
            <person name="Oeyen J.P."/>
            <person name="Petersen M."/>
            <person name="Panagiotis P."/>
            <person name="Wilbrandt J."/>
            <person name="Tanja T."/>
        </authorList>
    </citation>
    <scope>NUCLEOTIDE SEQUENCE</scope>
    <source>
        <strain evidence="2">GBR_01_08_01A</strain>
        <tissue evidence="2">Thorax + abdomen</tissue>
    </source>
</reference>
<name>A0AAD9RZE4_9HYME</name>
<feature type="region of interest" description="Disordered" evidence="1">
    <location>
        <begin position="1"/>
        <end position="38"/>
    </location>
</feature>
<organism evidence="2 3">
    <name type="scientific">Odynerus spinipes</name>
    <dbReference type="NCBI Taxonomy" id="1348599"/>
    <lineage>
        <taxon>Eukaryota</taxon>
        <taxon>Metazoa</taxon>
        <taxon>Ecdysozoa</taxon>
        <taxon>Arthropoda</taxon>
        <taxon>Hexapoda</taxon>
        <taxon>Insecta</taxon>
        <taxon>Pterygota</taxon>
        <taxon>Neoptera</taxon>
        <taxon>Endopterygota</taxon>
        <taxon>Hymenoptera</taxon>
        <taxon>Apocrita</taxon>
        <taxon>Aculeata</taxon>
        <taxon>Vespoidea</taxon>
        <taxon>Vespidae</taxon>
        <taxon>Eumeninae</taxon>
        <taxon>Odynerus</taxon>
    </lineage>
</organism>
<evidence type="ECO:0000313" key="3">
    <source>
        <dbReference type="Proteomes" id="UP001258017"/>
    </source>
</evidence>
<dbReference type="EMBL" id="JAIFRP010000006">
    <property type="protein sequence ID" value="KAK2588388.1"/>
    <property type="molecule type" value="Genomic_DNA"/>
</dbReference>
<proteinExistence type="predicted"/>
<keyword evidence="3" id="KW-1185">Reference proteome</keyword>
<dbReference type="Proteomes" id="UP001258017">
    <property type="component" value="Unassembled WGS sequence"/>
</dbReference>
<sequence length="81" mass="8947">MEQSPAGGSEDRRKRLSTITEYSESAFDSDDGVSPAATEPDASIAFMKMETEREINEHILVNDPNFGCCVGWSGRKVSTRF</sequence>
<comment type="caution">
    <text evidence="2">The sequence shown here is derived from an EMBL/GenBank/DDBJ whole genome shotgun (WGS) entry which is preliminary data.</text>
</comment>
<reference evidence="2" key="2">
    <citation type="journal article" date="2023" name="Commun. Biol.">
        <title>Intrasexual cuticular hydrocarbon dimorphism in a wasp sheds light on hydrocarbon biosynthesis genes in Hymenoptera.</title>
        <authorList>
            <person name="Moris V.C."/>
            <person name="Podsiadlowski L."/>
            <person name="Martin S."/>
            <person name="Oeyen J.P."/>
            <person name="Donath A."/>
            <person name="Petersen M."/>
            <person name="Wilbrandt J."/>
            <person name="Misof B."/>
            <person name="Liedtke D."/>
            <person name="Thamm M."/>
            <person name="Scheiner R."/>
            <person name="Schmitt T."/>
            <person name="Niehuis O."/>
        </authorList>
    </citation>
    <scope>NUCLEOTIDE SEQUENCE</scope>
    <source>
        <strain evidence="2">GBR_01_08_01A</strain>
    </source>
</reference>
<gene>
    <name evidence="2" type="ORF">KPH14_004396</name>
</gene>
<evidence type="ECO:0000313" key="2">
    <source>
        <dbReference type="EMBL" id="KAK2588388.1"/>
    </source>
</evidence>
<accession>A0AAD9RZE4</accession>